<accession>A0A0C3KWG7</accession>
<name>A0A0C3KWG7_PISTI</name>
<protein>
    <submittedName>
        <fullName evidence="1">Uncharacterized protein</fullName>
    </submittedName>
</protein>
<dbReference type="EMBL" id="KN831945">
    <property type="protein sequence ID" value="KIO13827.1"/>
    <property type="molecule type" value="Genomic_DNA"/>
</dbReference>
<dbReference type="HOGENOM" id="CLU_1142687_0_0_1"/>
<reference evidence="1 2" key="1">
    <citation type="submission" date="2014-04" db="EMBL/GenBank/DDBJ databases">
        <authorList>
            <consortium name="DOE Joint Genome Institute"/>
            <person name="Kuo A."/>
            <person name="Kohler A."/>
            <person name="Costa M.D."/>
            <person name="Nagy L.G."/>
            <person name="Floudas D."/>
            <person name="Copeland A."/>
            <person name="Barry K.W."/>
            <person name="Cichocki N."/>
            <person name="Veneault-Fourrey C."/>
            <person name="LaButti K."/>
            <person name="Lindquist E.A."/>
            <person name="Lipzen A."/>
            <person name="Lundell T."/>
            <person name="Morin E."/>
            <person name="Murat C."/>
            <person name="Sun H."/>
            <person name="Tunlid A."/>
            <person name="Henrissat B."/>
            <person name="Grigoriev I.V."/>
            <person name="Hibbett D.S."/>
            <person name="Martin F."/>
            <person name="Nordberg H.P."/>
            <person name="Cantor M.N."/>
            <person name="Hua S.X."/>
        </authorList>
    </citation>
    <scope>NUCLEOTIDE SEQUENCE [LARGE SCALE GENOMIC DNA]</scope>
    <source>
        <strain evidence="1 2">Marx 270</strain>
    </source>
</reference>
<keyword evidence="2" id="KW-1185">Reference proteome</keyword>
<proteinExistence type="predicted"/>
<dbReference type="Proteomes" id="UP000054217">
    <property type="component" value="Unassembled WGS sequence"/>
</dbReference>
<gene>
    <name evidence="1" type="ORF">M404DRAFT_121598</name>
</gene>
<reference evidence="2" key="2">
    <citation type="submission" date="2015-01" db="EMBL/GenBank/DDBJ databases">
        <title>Evolutionary Origins and Diversification of the Mycorrhizal Mutualists.</title>
        <authorList>
            <consortium name="DOE Joint Genome Institute"/>
            <consortium name="Mycorrhizal Genomics Consortium"/>
            <person name="Kohler A."/>
            <person name="Kuo A."/>
            <person name="Nagy L.G."/>
            <person name="Floudas D."/>
            <person name="Copeland A."/>
            <person name="Barry K.W."/>
            <person name="Cichocki N."/>
            <person name="Veneault-Fourrey C."/>
            <person name="LaButti K."/>
            <person name="Lindquist E.A."/>
            <person name="Lipzen A."/>
            <person name="Lundell T."/>
            <person name="Morin E."/>
            <person name="Murat C."/>
            <person name="Riley R."/>
            <person name="Ohm R."/>
            <person name="Sun H."/>
            <person name="Tunlid A."/>
            <person name="Henrissat B."/>
            <person name="Grigoriev I.V."/>
            <person name="Hibbett D.S."/>
            <person name="Martin F."/>
        </authorList>
    </citation>
    <scope>NUCLEOTIDE SEQUENCE [LARGE SCALE GENOMIC DNA]</scope>
    <source>
        <strain evidence="2">Marx 270</strain>
    </source>
</reference>
<dbReference type="OrthoDB" id="58416at2759"/>
<sequence>MCGTDPAAIGGYPLPLLPTLSCDIYAIDSRVALPCLMSFMKNAFIRALNHVYAISIRLPSSDQRILYFLQYVKSVVNLLQVHLEGDRLFYTTCSDGRPLTEALGPDCYPNFSGATEALTTLAGVLAEWIKTPDTYSASVLQEHLQFGFSMVSRMQAQVKYLTFERTSVVISDDDLRQMIQANIEWFASHSDMTFLLPFVISHHDPSTSSYWPPVQEQGMQALPTLLKSHEECWQFAPFDPLTRLPVVIH</sequence>
<dbReference type="AlphaFoldDB" id="A0A0C3KWG7"/>
<evidence type="ECO:0000313" key="1">
    <source>
        <dbReference type="EMBL" id="KIO13827.1"/>
    </source>
</evidence>
<dbReference type="InParanoid" id="A0A0C3KWG7"/>
<organism evidence="1 2">
    <name type="scientific">Pisolithus tinctorius Marx 270</name>
    <dbReference type="NCBI Taxonomy" id="870435"/>
    <lineage>
        <taxon>Eukaryota</taxon>
        <taxon>Fungi</taxon>
        <taxon>Dikarya</taxon>
        <taxon>Basidiomycota</taxon>
        <taxon>Agaricomycotina</taxon>
        <taxon>Agaricomycetes</taxon>
        <taxon>Agaricomycetidae</taxon>
        <taxon>Boletales</taxon>
        <taxon>Sclerodermatineae</taxon>
        <taxon>Pisolithaceae</taxon>
        <taxon>Pisolithus</taxon>
    </lineage>
</organism>
<evidence type="ECO:0000313" key="2">
    <source>
        <dbReference type="Proteomes" id="UP000054217"/>
    </source>
</evidence>